<organism evidence="1 2">
    <name type="scientific">Actinomyces radicidentis</name>
    <dbReference type="NCBI Taxonomy" id="111015"/>
    <lineage>
        <taxon>Bacteria</taxon>
        <taxon>Bacillati</taxon>
        <taxon>Actinomycetota</taxon>
        <taxon>Actinomycetes</taxon>
        <taxon>Actinomycetales</taxon>
        <taxon>Actinomycetaceae</taxon>
        <taxon>Actinomyces</taxon>
    </lineage>
</organism>
<evidence type="ECO:0000313" key="1">
    <source>
        <dbReference type="EMBL" id="AMD87314.1"/>
    </source>
</evidence>
<dbReference type="KEGG" id="ard:AXF14_06600"/>
<protein>
    <submittedName>
        <fullName evidence="1">Uncharacterized protein</fullName>
    </submittedName>
</protein>
<dbReference type="RefSeq" id="WP_067941860.1">
    <property type="nucleotide sequence ID" value="NZ_CP014228.1"/>
</dbReference>
<dbReference type="EMBL" id="CP014228">
    <property type="protein sequence ID" value="AMD87314.1"/>
    <property type="molecule type" value="Genomic_DNA"/>
</dbReference>
<evidence type="ECO:0000313" key="2">
    <source>
        <dbReference type="Proteomes" id="UP000065220"/>
    </source>
</evidence>
<name>A0A0X8JET1_ACTRD</name>
<dbReference type="STRING" id="111015.AXF14_06600"/>
<gene>
    <name evidence="1" type="ORF">AXF14_06600</name>
</gene>
<sequence length="138" mass="14328">MSRRRRSLRRLSALVVVLVLAGVVWAVAARPWRSPAARACGDVEHAWNDYAAAMSRWPASGLPDAMLRQRLDDATSSLRAAAADADGVEPVSLREALGALDEAASSGGRGLGRAASDVALQCGAAGVDITLKGYSVDG</sequence>
<accession>A0A0X8JET1</accession>
<keyword evidence="2" id="KW-1185">Reference proteome</keyword>
<proteinExistence type="predicted"/>
<reference evidence="2" key="1">
    <citation type="submission" date="2016-02" db="EMBL/GenBank/DDBJ databases">
        <authorList>
            <person name="Holder M.E."/>
            <person name="Ajami N.J."/>
            <person name="Petrosino J.F."/>
        </authorList>
    </citation>
    <scope>NUCLEOTIDE SEQUENCE [LARGE SCALE GENOMIC DNA]</scope>
    <source>
        <strain evidence="2">CCUG 36733</strain>
    </source>
</reference>
<dbReference type="Proteomes" id="UP000065220">
    <property type="component" value="Chromosome"/>
</dbReference>
<dbReference type="AlphaFoldDB" id="A0A0X8JET1"/>